<protein>
    <submittedName>
        <fullName evidence="2">Uncharacterized protein</fullName>
    </submittedName>
</protein>
<evidence type="ECO:0000313" key="3">
    <source>
        <dbReference type="Proteomes" id="UP001189429"/>
    </source>
</evidence>
<dbReference type="EMBL" id="CAUYUJ010002158">
    <property type="protein sequence ID" value="CAK0799469.1"/>
    <property type="molecule type" value="Genomic_DNA"/>
</dbReference>
<proteinExistence type="predicted"/>
<sequence length="326" mass="34032">RITLLDVPPNAAVVLTVDGDVYEESTVVDADVLEVRPLRGLGAPLFGVAELNTYRFAAAPDAVTMWAHLRAAAMLRGVPMPASPFVLAAGVGGGAAWVPQRVQLDDPADAAAVVAAPLCRALAAALGVPAPLAAAPAAAPAAAAGNPAAAAAAAGAGGVAVADCRVHPIVRDADGRRALDFTSAALLASSTPQADWPIKGPRTTQWCLDHMRRNAGGPLAWHSMWKAEAMLRDTDSICRQHEMNCRLFEIGRCYDQVNCAEMASYELICRQIQLVEERHYEDTVTAQVAAEDKKAGKNESAKAASASLLAVEADYYMGVSASKGNL</sequence>
<dbReference type="EMBL" id="CAUYUJ010005527">
    <property type="protein sequence ID" value="CAK0813963.1"/>
    <property type="molecule type" value="Genomic_DNA"/>
</dbReference>
<name>A0ABN9R7J6_9DINO</name>
<dbReference type="Proteomes" id="UP001189429">
    <property type="component" value="Unassembled WGS sequence"/>
</dbReference>
<reference evidence="2" key="1">
    <citation type="submission" date="2023-10" db="EMBL/GenBank/DDBJ databases">
        <authorList>
            <person name="Chen Y."/>
            <person name="Shah S."/>
            <person name="Dougan E. K."/>
            <person name="Thang M."/>
            <person name="Chan C."/>
        </authorList>
    </citation>
    <scope>NUCLEOTIDE SEQUENCE [LARGE SCALE GENOMIC DNA]</scope>
</reference>
<organism evidence="2 3">
    <name type="scientific">Prorocentrum cordatum</name>
    <dbReference type="NCBI Taxonomy" id="2364126"/>
    <lineage>
        <taxon>Eukaryota</taxon>
        <taxon>Sar</taxon>
        <taxon>Alveolata</taxon>
        <taxon>Dinophyceae</taxon>
        <taxon>Prorocentrales</taxon>
        <taxon>Prorocentraceae</taxon>
        <taxon>Prorocentrum</taxon>
    </lineage>
</organism>
<comment type="caution">
    <text evidence="2">The sequence shown here is derived from an EMBL/GenBank/DDBJ whole genome shotgun (WGS) entry which is preliminary data.</text>
</comment>
<feature type="non-terminal residue" evidence="2">
    <location>
        <position position="1"/>
    </location>
</feature>
<accession>A0ABN9R7J6</accession>
<gene>
    <name evidence="2" type="ORF">PCOR1329_LOCUS17713</name>
    <name evidence="1" type="ORF">PCOR1329_LOCUS7920</name>
</gene>
<evidence type="ECO:0000313" key="1">
    <source>
        <dbReference type="EMBL" id="CAK0799469.1"/>
    </source>
</evidence>
<evidence type="ECO:0000313" key="2">
    <source>
        <dbReference type="EMBL" id="CAK0813963.1"/>
    </source>
</evidence>
<keyword evidence="3" id="KW-1185">Reference proteome</keyword>